<dbReference type="PANTHER" id="PTHR43465">
    <property type="entry name" value="DUF1680 DOMAIN PROTEIN (AFU_ORTHOLOGUE AFUA_1G08910)"/>
    <property type="match status" value="1"/>
</dbReference>
<dbReference type="Pfam" id="PF20737">
    <property type="entry name" value="Glyco_hydro127C"/>
    <property type="match status" value="1"/>
</dbReference>
<evidence type="ECO:0008006" key="6">
    <source>
        <dbReference type="Google" id="ProtNLM"/>
    </source>
</evidence>
<feature type="domain" description="Non-reducing end beta-L-arabinofuranosidase-like GH127 middle" evidence="2">
    <location>
        <begin position="422"/>
        <end position="485"/>
    </location>
</feature>
<comment type="caution">
    <text evidence="4">The sequence shown here is derived from an EMBL/GenBank/DDBJ whole genome shotgun (WGS) entry which is preliminary data.</text>
</comment>
<feature type="domain" description="Non-reducing end beta-L-arabinofuranosidase-like GH127 catalytic" evidence="1">
    <location>
        <begin position="114"/>
        <end position="402"/>
    </location>
</feature>
<reference evidence="4 5" key="2">
    <citation type="submission" date="2015-05" db="EMBL/GenBank/DDBJ databases">
        <authorList>
            <person name="Morales-Cruz A."/>
            <person name="Amrine K.C."/>
            <person name="Cantu D."/>
        </authorList>
    </citation>
    <scope>NUCLEOTIDE SEQUENCE [LARGE SCALE GENOMIC DNA]</scope>
    <source>
        <strain evidence="4">UCRPC4</strain>
    </source>
</reference>
<dbReference type="Pfam" id="PF07944">
    <property type="entry name" value="Beta-AFase-like_GH127_cat"/>
    <property type="match status" value="1"/>
</dbReference>
<dbReference type="InterPro" id="IPR049174">
    <property type="entry name" value="Beta-AFase-like"/>
</dbReference>
<dbReference type="InterPro" id="IPR049049">
    <property type="entry name" value="Beta-AFase-like_GH127_C"/>
</dbReference>
<dbReference type="PANTHER" id="PTHR43465:SF2">
    <property type="entry name" value="DUF1680 DOMAIN PROTEIN (AFU_ORTHOLOGUE AFUA_1G08910)"/>
    <property type="match status" value="1"/>
</dbReference>
<dbReference type="AlphaFoldDB" id="A0A0G2DYI6"/>
<name>A0A0G2DYI6_PHACM</name>
<dbReference type="Pfam" id="PF20736">
    <property type="entry name" value="Glyco_hydro127M"/>
    <property type="match status" value="1"/>
</dbReference>
<evidence type="ECO:0000313" key="4">
    <source>
        <dbReference type="EMBL" id="KKY15191.1"/>
    </source>
</evidence>
<accession>A0A0G2DYI6</accession>
<organism evidence="4 5">
    <name type="scientific">Phaeomoniella chlamydospora</name>
    <name type="common">Phaeoacremonium chlamydosporum</name>
    <dbReference type="NCBI Taxonomy" id="158046"/>
    <lineage>
        <taxon>Eukaryota</taxon>
        <taxon>Fungi</taxon>
        <taxon>Dikarya</taxon>
        <taxon>Ascomycota</taxon>
        <taxon>Pezizomycotina</taxon>
        <taxon>Eurotiomycetes</taxon>
        <taxon>Chaetothyriomycetidae</taxon>
        <taxon>Phaeomoniellales</taxon>
        <taxon>Phaeomoniellaceae</taxon>
        <taxon>Phaeomoniella</taxon>
    </lineage>
</organism>
<dbReference type="EMBL" id="LCWF01000193">
    <property type="protein sequence ID" value="KKY15191.1"/>
    <property type="molecule type" value="Genomic_DNA"/>
</dbReference>
<evidence type="ECO:0000313" key="5">
    <source>
        <dbReference type="Proteomes" id="UP000053317"/>
    </source>
</evidence>
<dbReference type="InterPro" id="IPR008928">
    <property type="entry name" value="6-hairpin_glycosidase_sf"/>
</dbReference>
<evidence type="ECO:0000259" key="2">
    <source>
        <dbReference type="Pfam" id="PF20736"/>
    </source>
</evidence>
<dbReference type="InterPro" id="IPR049046">
    <property type="entry name" value="Beta-AFase-like_GH127_middle"/>
</dbReference>
<keyword evidence="5" id="KW-1185">Reference proteome</keyword>
<dbReference type="GO" id="GO:0005975">
    <property type="term" value="P:carbohydrate metabolic process"/>
    <property type="evidence" value="ECO:0007669"/>
    <property type="project" value="InterPro"/>
</dbReference>
<dbReference type="SUPFAM" id="SSF48208">
    <property type="entry name" value="Six-hairpin glycosidases"/>
    <property type="match status" value="1"/>
</dbReference>
<proteinExistence type="predicted"/>
<feature type="domain" description="Non-reducing end beta-L-arabinofuranosidase-like GH127 C-terminal" evidence="3">
    <location>
        <begin position="524"/>
        <end position="665"/>
    </location>
</feature>
<evidence type="ECO:0000259" key="3">
    <source>
        <dbReference type="Pfam" id="PF20737"/>
    </source>
</evidence>
<dbReference type="InterPro" id="IPR012878">
    <property type="entry name" value="Beta-AFase-like_GH127_cat"/>
</dbReference>
<sequence>MNPQDSYIFTSLEPESFWARRRNVVRSNTVPFQLDMLRRTGRYDAFDLKWQPCYSDPPTIWPVPNHLFWDSDVAKWIEGVAYFSEEESESDSRSKIAVEGLVDKIQKAQQPDGYNAGHLIEGALAHSKRYASQDLLGPIEKYVYLINQTFGPNENQKHGYPGHPEIELALIRLYKRTGKQEHLNLARYFIVERGNPNGVEGKHHYYDVEASERGESEHTLPSAYPAPRSYWYQQAHRPILQQDSIEGHSVRAMYLLTAVADLALLNPNGFRSSYEPTLRRLWDNMVQRKMYLTGGIGAIKQWEGFGIDYFLPQGTDEGGCYSETCAAIGVMMLAERLLQLDLDGEYADVMERCLYNAMLTGMSIDGKAFTYVNQLASSPGNPSKREEWFECACCPPNVARVLGHIGGYLWTPTTTGADSVDINVHLYASATLTYTIDGDKDKAVKLMQKTNWPWEGTVDCSLDASEAISTTLRFRIPGWASSYSVEPPVPEPQSLQKSYLTLPPSYLRSHPTFRLTIPIKPRLIHPHPFTNQATMALARGPLIYCLEDADHLWVDDDFKSLCLPASSSSSGYENKLLSSLTEKGKCDLPLDEPYFGITAPKAGYFMNTSHTKTNITDEGDGRPSRNLLEYPLWKSLVDRNRESVDLHFIPYFARANRGGKGMMRVGIKVV</sequence>
<reference evidence="4 5" key="1">
    <citation type="submission" date="2015-05" db="EMBL/GenBank/DDBJ databases">
        <title>Distinctive expansion of gene families associated with plant cell wall degradation and secondary metabolism in the genomes of grapevine trunk pathogens.</title>
        <authorList>
            <person name="Lawrence D.P."/>
            <person name="Travadon R."/>
            <person name="Rolshausen P.E."/>
            <person name="Baumgartner K."/>
        </authorList>
    </citation>
    <scope>NUCLEOTIDE SEQUENCE [LARGE SCALE GENOMIC DNA]</scope>
    <source>
        <strain evidence="4">UCRPC4</strain>
    </source>
</reference>
<dbReference type="Proteomes" id="UP000053317">
    <property type="component" value="Unassembled WGS sequence"/>
</dbReference>
<protein>
    <recommendedName>
        <fullName evidence="6">Duf1680 domain protein</fullName>
    </recommendedName>
</protein>
<evidence type="ECO:0000259" key="1">
    <source>
        <dbReference type="Pfam" id="PF07944"/>
    </source>
</evidence>
<dbReference type="OrthoDB" id="654211at2759"/>
<gene>
    <name evidence="4" type="ORF">UCRPC4_g06418</name>
</gene>